<feature type="chain" id="PRO_5039602862" description="LytR cell envelope-related transcriptional attenuator" evidence="1">
    <location>
        <begin position="24"/>
        <end position="146"/>
    </location>
</feature>
<evidence type="ECO:0000313" key="2">
    <source>
        <dbReference type="EMBL" id="SEC51458.1"/>
    </source>
</evidence>
<accession>A0A1H4T590</accession>
<evidence type="ECO:0000256" key="1">
    <source>
        <dbReference type="SAM" id="SignalP"/>
    </source>
</evidence>
<reference evidence="2 3" key="1">
    <citation type="submission" date="2016-10" db="EMBL/GenBank/DDBJ databases">
        <authorList>
            <person name="de Groot N.N."/>
        </authorList>
    </citation>
    <scope>NUCLEOTIDE SEQUENCE [LARGE SCALE GENOMIC DNA]</scope>
    <source>
        <strain evidence="2 3">DSM 21799</strain>
    </source>
</reference>
<keyword evidence="3" id="KW-1185">Reference proteome</keyword>
<sequence>MILRRSARVAVLALCAAVLPAAAGCSLIEQTVTQSVQDAVKQATGGDVELSDGVPTGFPSDEVPIVAGDVRGGTKGKGADTHWVVVVTGSVTADSAEDKLLAAGFTVHNAVAQQNVGSVATLSGAGFDVTLVGTDGSVVYAVSPRG</sequence>
<dbReference type="STRING" id="640635.SAMN04489806_3104"/>
<feature type="signal peptide" evidence="1">
    <location>
        <begin position="1"/>
        <end position="23"/>
    </location>
</feature>
<dbReference type="PROSITE" id="PS51257">
    <property type="entry name" value="PROKAR_LIPOPROTEIN"/>
    <property type="match status" value="1"/>
</dbReference>
<keyword evidence="1" id="KW-0732">Signal</keyword>
<dbReference type="EMBL" id="FNRY01000002">
    <property type="protein sequence ID" value="SEC51458.1"/>
    <property type="molecule type" value="Genomic_DNA"/>
</dbReference>
<evidence type="ECO:0000313" key="3">
    <source>
        <dbReference type="Proteomes" id="UP000199183"/>
    </source>
</evidence>
<name>A0A1H4T590_9MICO</name>
<organism evidence="2 3">
    <name type="scientific">Paramicrobacterium humi</name>
    <dbReference type="NCBI Taxonomy" id="640635"/>
    <lineage>
        <taxon>Bacteria</taxon>
        <taxon>Bacillati</taxon>
        <taxon>Actinomycetota</taxon>
        <taxon>Actinomycetes</taxon>
        <taxon>Micrococcales</taxon>
        <taxon>Microbacteriaceae</taxon>
        <taxon>Paramicrobacterium</taxon>
    </lineage>
</organism>
<dbReference type="Proteomes" id="UP000199183">
    <property type="component" value="Unassembled WGS sequence"/>
</dbReference>
<evidence type="ECO:0008006" key="4">
    <source>
        <dbReference type="Google" id="ProtNLM"/>
    </source>
</evidence>
<protein>
    <recommendedName>
        <fullName evidence="4">LytR cell envelope-related transcriptional attenuator</fullName>
    </recommendedName>
</protein>
<dbReference type="AlphaFoldDB" id="A0A1H4T590"/>
<gene>
    <name evidence="2" type="ORF">SAMN04489806_3104</name>
</gene>
<proteinExistence type="predicted"/>